<comment type="caution">
    <text evidence="5">The sequence shown here is derived from an EMBL/GenBank/DDBJ whole genome shotgun (WGS) entry which is preliminary data.</text>
</comment>
<evidence type="ECO:0000256" key="2">
    <source>
        <dbReference type="ARBA" id="ARBA00009431"/>
    </source>
</evidence>
<comment type="similarity">
    <text evidence="2 4">Belongs to the peptidase S10 family.</text>
</comment>
<keyword evidence="3" id="KW-0964">Secreted</keyword>
<dbReference type="InterPro" id="IPR029058">
    <property type="entry name" value="AB_hydrolase_fold"/>
</dbReference>
<evidence type="ECO:0000256" key="3">
    <source>
        <dbReference type="ARBA" id="ARBA00022525"/>
    </source>
</evidence>
<accession>A0ABS8SKA4</accession>
<keyword evidence="6" id="KW-1185">Reference proteome</keyword>
<dbReference type="Proteomes" id="UP000823775">
    <property type="component" value="Unassembled WGS sequence"/>
</dbReference>
<organism evidence="5 6">
    <name type="scientific">Datura stramonium</name>
    <name type="common">Jimsonweed</name>
    <name type="synonym">Common thornapple</name>
    <dbReference type="NCBI Taxonomy" id="4076"/>
    <lineage>
        <taxon>Eukaryota</taxon>
        <taxon>Viridiplantae</taxon>
        <taxon>Streptophyta</taxon>
        <taxon>Embryophyta</taxon>
        <taxon>Tracheophyta</taxon>
        <taxon>Spermatophyta</taxon>
        <taxon>Magnoliopsida</taxon>
        <taxon>eudicotyledons</taxon>
        <taxon>Gunneridae</taxon>
        <taxon>Pentapetalae</taxon>
        <taxon>asterids</taxon>
        <taxon>lamiids</taxon>
        <taxon>Solanales</taxon>
        <taxon>Solanaceae</taxon>
        <taxon>Solanoideae</taxon>
        <taxon>Datureae</taxon>
        <taxon>Datura</taxon>
    </lineage>
</organism>
<keyword evidence="4" id="KW-0378">Hydrolase</keyword>
<dbReference type="PANTHER" id="PTHR11802">
    <property type="entry name" value="SERINE PROTEASE FAMILY S10 SERINE CARBOXYPEPTIDASE"/>
    <property type="match status" value="1"/>
</dbReference>
<keyword evidence="4" id="KW-0645">Protease</keyword>
<evidence type="ECO:0000313" key="5">
    <source>
        <dbReference type="EMBL" id="MCD7458949.1"/>
    </source>
</evidence>
<dbReference type="PANTHER" id="PTHR11802:SF87">
    <property type="entry name" value="SERINE CARBOXYPEPTIDASE-LIKE 25"/>
    <property type="match status" value="1"/>
</dbReference>
<evidence type="ECO:0000256" key="4">
    <source>
        <dbReference type="RuleBase" id="RU361156"/>
    </source>
</evidence>
<dbReference type="EC" id="3.4.16.-" evidence="4"/>
<reference evidence="5 6" key="1">
    <citation type="journal article" date="2021" name="BMC Genomics">
        <title>Datura genome reveals duplications of psychoactive alkaloid biosynthetic genes and high mutation rate following tissue culture.</title>
        <authorList>
            <person name="Rajewski A."/>
            <person name="Carter-House D."/>
            <person name="Stajich J."/>
            <person name="Litt A."/>
        </authorList>
    </citation>
    <scope>NUCLEOTIDE SEQUENCE [LARGE SCALE GENOMIC DNA]</scope>
    <source>
        <strain evidence="5">AR-01</strain>
    </source>
</reference>
<keyword evidence="4" id="KW-0121">Carboxypeptidase</keyword>
<evidence type="ECO:0000256" key="1">
    <source>
        <dbReference type="ARBA" id="ARBA00004613"/>
    </source>
</evidence>
<sequence length="386" mass="44216">MWEHFTNSRNKHIRKKKKLTEYLYQDNQRCRSSITQDREPSAGTPGLIMAVVSGTSVLFRGLMTLPNFYPRPESVFLQQWSSDLLFPAIIALLRTRYNSLSTGWTTSYRHREVYITGESYAGAIKNQTSVNHCTITLWIKNSGILTNYNIYAPPCNNSDGSTSTRQTMNLPHRPYKMFKQLSGYDPCTEKYAEIYYNRPDVQKAMHADTTRIPYKWTACSETLNRNWNDTDDSILPIYRELIAFWIENLGFQKTLIAAQNIVKALGSNRTLTGVLEKFWLIRSSQLSSITRVSEPQDEGAGEAEEQLIELEDELNLVQSKRGDTLDDGSIVSFGDDSIEDVVQRDSMSRSSEAFINVRKDGLDDCLFILEVEKLSIEDVLKMDWDC</sequence>
<dbReference type="InterPro" id="IPR018202">
    <property type="entry name" value="Ser_caboxypep_ser_AS"/>
</dbReference>
<dbReference type="PROSITE" id="PS00131">
    <property type="entry name" value="CARBOXYPEPT_SER_SER"/>
    <property type="match status" value="1"/>
</dbReference>
<protein>
    <recommendedName>
        <fullName evidence="4">Carboxypeptidase</fullName>
        <ecNumber evidence="4">3.4.16.-</ecNumber>
    </recommendedName>
</protein>
<proteinExistence type="inferred from homology"/>
<dbReference type="InterPro" id="IPR001563">
    <property type="entry name" value="Peptidase_S10"/>
</dbReference>
<gene>
    <name evidence="5" type="ORF">HAX54_039673</name>
</gene>
<dbReference type="EMBL" id="JACEIK010000552">
    <property type="protein sequence ID" value="MCD7458949.1"/>
    <property type="molecule type" value="Genomic_DNA"/>
</dbReference>
<evidence type="ECO:0000313" key="6">
    <source>
        <dbReference type="Proteomes" id="UP000823775"/>
    </source>
</evidence>
<comment type="subcellular location">
    <subcellularLocation>
        <location evidence="1">Secreted</location>
    </subcellularLocation>
</comment>
<dbReference type="SUPFAM" id="SSF53474">
    <property type="entry name" value="alpha/beta-Hydrolases"/>
    <property type="match status" value="1"/>
</dbReference>
<dbReference type="Gene3D" id="6.10.250.940">
    <property type="match status" value="1"/>
</dbReference>
<name>A0ABS8SKA4_DATST</name>
<dbReference type="Pfam" id="PF00450">
    <property type="entry name" value="Peptidase_S10"/>
    <property type="match status" value="1"/>
</dbReference>